<keyword evidence="4" id="KW-1185">Reference proteome</keyword>
<protein>
    <recommendedName>
        <fullName evidence="2">CinA C-terminal domain-containing protein</fullName>
    </recommendedName>
</protein>
<reference evidence="3 4" key="1">
    <citation type="submission" date="2018-03" db="EMBL/GenBank/DDBJ databases">
        <title>Genome sequencing of Phreatobacter sp.</title>
        <authorList>
            <person name="Kim S.-J."/>
            <person name="Heo J."/>
            <person name="Kwon S.-W."/>
        </authorList>
    </citation>
    <scope>NUCLEOTIDE SEQUENCE [LARGE SCALE GENOMIC DNA]</scope>
    <source>
        <strain evidence="3 4">S-12</strain>
    </source>
</reference>
<dbReference type="Proteomes" id="UP000237889">
    <property type="component" value="Chromosome"/>
</dbReference>
<name>A0A2S0N7H2_9HYPH</name>
<proteinExistence type="predicted"/>
<sequence>MFVQAGQGPAHRRGCGQTMTDLVEVVMEALRDRDWTLACAESCTAGRLAQTLASGPGASRIFLGGVVAYTPSTKERVLAVPAEMLERPEGAVSEDVAVQMARGAADLTGADLALATTGVAGPSSDEEGNPVGRVYIALHDATAGDAEGAVRRFDFGDIGPKEVVERTVDAALILLAGHLAAQPHERSARQAQPGRRSGEGGGS</sequence>
<evidence type="ECO:0000256" key="1">
    <source>
        <dbReference type="SAM" id="MobiDB-lite"/>
    </source>
</evidence>
<feature type="domain" description="CinA C-terminal" evidence="2">
    <location>
        <begin position="21"/>
        <end position="176"/>
    </location>
</feature>
<dbReference type="SUPFAM" id="SSF142433">
    <property type="entry name" value="CinA-like"/>
    <property type="match status" value="1"/>
</dbReference>
<dbReference type="InterPro" id="IPR036653">
    <property type="entry name" value="CinA-like_C"/>
</dbReference>
<dbReference type="EMBL" id="CP027668">
    <property type="protein sequence ID" value="AVO44119.1"/>
    <property type="molecule type" value="Genomic_DNA"/>
</dbReference>
<dbReference type="OrthoDB" id="9801454at2"/>
<dbReference type="Gene3D" id="3.90.950.20">
    <property type="entry name" value="CinA-like"/>
    <property type="match status" value="1"/>
</dbReference>
<evidence type="ECO:0000313" key="3">
    <source>
        <dbReference type="EMBL" id="AVO44119.1"/>
    </source>
</evidence>
<dbReference type="InterPro" id="IPR008136">
    <property type="entry name" value="CinA_C"/>
</dbReference>
<dbReference type="NCBIfam" id="TIGR00199">
    <property type="entry name" value="PncC_domain"/>
    <property type="match status" value="1"/>
</dbReference>
<feature type="region of interest" description="Disordered" evidence="1">
    <location>
        <begin position="182"/>
        <end position="203"/>
    </location>
</feature>
<dbReference type="KEGG" id="phr:C6569_03035"/>
<evidence type="ECO:0000259" key="2">
    <source>
        <dbReference type="Pfam" id="PF02464"/>
    </source>
</evidence>
<dbReference type="Pfam" id="PF02464">
    <property type="entry name" value="CinA"/>
    <property type="match status" value="1"/>
</dbReference>
<gene>
    <name evidence="3" type="ORF">C6569_03035</name>
</gene>
<organism evidence="3 4">
    <name type="scientific">Phreatobacter cathodiphilus</name>
    <dbReference type="NCBI Taxonomy" id="1868589"/>
    <lineage>
        <taxon>Bacteria</taxon>
        <taxon>Pseudomonadati</taxon>
        <taxon>Pseudomonadota</taxon>
        <taxon>Alphaproteobacteria</taxon>
        <taxon>Hyphomicrobiales</taxon>
        <taxon>Phreatobacteraceae</taxon>
        <taxon>Phreatobacter</taxon>
    </lineage>
</organism>
<accession>A0A2S0N7H2</accession>
<dbReference type="AlphaFoldDB" id="A0A2S0N7H2"/>
<evidence type="ECO:0000313" key="4">
    <source>
        <dbReference type="Proteomes" id="UP000237889"/>
    </source>
</evidence>